<organism evidence="1 2">
    <name type="scientific">Roseicyclus elongatus DSM 19469</name>
    <dbReference type="NCBI Taxonomy" id="1294273"/>
    <lineage>
        <taxon>Bacteria</taxon>
        <taxon>Pseudomonadati</taxon>
        <taxon>Pseudomonadota</taxon>
        <taxon>Alphaproteobacteria</taxon>
        <taxon>Rhodobacterales</taxon>
        <taxon>Roseobacteraceae</taxon>
        <taxon>Roseicyclus</taxon>
    </lineage>
</organism>
<accession>W8SLU3</accession>
<protein>
    <submittedName>
        <fullName evidence="1">Uncharacterized protein</fullName>
    </submittedName>
</protein>
<reference evidence="1 2" key="1">
    <citation type="submission" date="2013-03" db="EMBL/GenBank/DDBJ databases">
        <authorList>
            <person name="Fiebig A."/>
            <person name="Goeker M."/>
            <person name="Klenk H.-P.P."/>
        </authorList>
    </citation>
    <scope>NUCLEOTIDE SEQUENCE [LARGE SCALE GENOMIC DNA]</scope>
    <source>
        <strain evidence="2">DSM 19469</strain>
    </source>
</reference>
<proteinExistence type="predicted"/>
<evidence type="ECO:0000313" key="1">
    <source>
        <dbReference type="EMBL" id="AHM03495.1"/>
    </source>
</evidence>
<keyword evidence="2" id="KW-1185">Reference proteome</keyword>
<dbReference type="EMBL" id="CP004372">
    <property type="protein sequence ID" value="AHM03495.1"/>
    <property type="molecule type" value="Genomic_DNA"/>
</dbReference>
<dbReference type="AlphaFoldDB" id="W8SLU3"/>
<dbReference type="HOGENOM" id="CLU_3157335_0_0_5"/>
<dbReference type="KEGG" id="red:roselon_01098"/>
<name>W8SLU3_9RHOB</name>
<sequence>MNRDVETRELLAQSVTNPRGRACRMGVQRDDHDPVAGDMVTITAQNVP</sequence>
<gene>
    <name evidence="1" type="ORF">roselon_01098</name>
</gene>
<dbReference type="Proteomes" id="UP000019593">
    <property type="component" value="Chromosome"/>
</dbReference>
<evidence type="ECO:0000313" key="2">
    <source>
        <dbReference type="Proteomes" id="UP000019593"/>
    </source>
</evidence>